<feature type="transmembrane region" description="Helical" evidence="2">
    <location>
        <begin position="129"/>
        <end position="150"/>
    </location>
</feature>
<dbReference type="Proteomes" id="UP000558488">
    <property type="component" value="Unassembled WGS sequence"/>
</dbReference>
<feature type="domain" description="ABC transporter TMD0" evidence="3">
    <location>
        <begin position="15"/>
        <end position="153"/>
    </location>
</feature>
<dbReference type="InterPro" id="IPR056227">
    <property type="entry name" value="TMD0_ABC"/>
</dbReference>
<proteinExistence type="predicted"/>
<name>A0A7J7VAG4_PIPKU</name>
<organism evidence="4 5">
    <name type="scientific">Pipistrellus kuhlii</name>
    <name type="common">Kuhl's pipistrelle</name>
    <dbReference type="NCBI Taxonomy" id="59472"/>
    <lineage>
        <taxon>Eukaryota</taxon>
        <taxon>Metazoa</taxon>
        <taxon>Chordata</taxon>
        <taxon>Craniata</taxon>
        <taxon>Vertebrata</taxon>
        <taxon>Euteleostomi</taxon>
        <taxon>Mammalia</taxon>
        <taxon>Eutheria</taxon>
        <taxon>Laurasiatheria</taxon>
        <taxon>Chiroptera</taxon>
        <taxon>Yangochiroptera</taxon>
        <taxon>Vespertilionidae</taxon>
        <taxon>Pipistrellus</taxon>
    </lineage>
</organism>
<evidence type="ECO:0000259" key="3">
    <source>
        <dbReference type="Pfam" id="PF24357"/>
    </source>
</evidence>
<gene>
    <name evidence="4" type="ORF">mPipKuh1_000052</name>
</gene>
<dbReference type="AlphaFoldDB" id="A0A7J7VAG4"/>
<keyword evidence="5" id="KW-1185">Reference proteome</keyword>
<feature type="transmembrane region" description="Helical" evidence="2">
    <location>
        <begin position="162"/>
        <end position="184"/>
    </location>
</feature>
<comment type="caution">
    <text evidence="4">The sequence shown here is derived from an EMBL/GenBank/DDBJ whole genome shotgun (WGS) entry which is preliminary data.</text>
</comment>
<accession>A0A7J7VAG4</accession>
<dbReference type="Pfam" id="PF24357">
    <property type="entry name" value="TMD0_ABC"/>
    <property type="match status" value="1"/>
</dbReference>
<protein>
    <submittedName>
        <fullName evidence="4">ATP binding cassette subfamily C member 2</fullName>
    </submittedName>
</protein>
<feature type="transmembrane region" description="Helical" evidence="2">
    <location>
        <begin position="100"/>
        <end position="117"/>
    </location>
</feature>
<evidence type="ECO:0000313" key="4">
    <source>
        <dbReference type="EMBL" id="KAF6321956.1"/>
    </source>
</evidence>
<reference evidence="4 5" key="1">
    <citation type="journal article" date="2020" name="Nature">
        <title>Six reference-quality genomes reveal evolution of bat adaptations.</title>
        <authorList>
            <person name="Jebb D."/>
            <person name="Huang Z."/>
            <person name="Pippel M."/>
            <person name="Hughes G.M."/>
            <person name="Lavrichenko K."/>
            <person name="Devanna P."/>
            <person name="Winkler S."/>
            <person name="Jermiin L.S."/>
            <person name="Skirmuntt E.C."/>
            <person name="Katzourakis A."/>
            <person name="Burkitt-Gray L."/>
            <person name="Ray D.A."/>
            <person name="Sullivan K.A.M."/>
            <person name="Roscito J.G."/>
            <person name="Kirilenko B.M."/>
            <person name="Davalos L.M."/>
            <person name="Corthals A.P."/>
            <person name="Power M.L."/>
            <person name="Jones G."/>
            <person name="Ransome R.D."/>
            <person name="Dechmann D.K.N."/>
            <person name="Locatelli A.G."/>
            <person name="Puechmaille S.J."/>
            <person name="Fedrigo O."/>
            <person name="Jarvis E.D."/>
            <person name="Hiller M."/>
            <person name="Vernes S.C."/>
            <person name="Myers E.W."/>
            <person name="Teeling E.C."/>
        </authorList>
    </citation>
    <scope>NUCLEOTIDE SEQUENCE [LARGE SCALE GENOMIC DNA]</scope>
    <source>
        <strain evidence="4">MPipKuh1</strain>
        <tissue evidence="4">Flight muscle</tissue>
    </source>
</reference>
<evidence type="ECO:0000256" key="2">
    <source>
        <dbReference type="SAM" id="Phobius"/>
    </source>
</evidence>
<evidence type="ECO:0000313" key="5">
    <source>
        <dbReference type="Proteomes" id="UP000558488"/>
    </source>
</evidence>
<keyword evidence="2" id="KW-1133">Transmembrane helix</keyword>
<dbReference type="EMBL" id="JACAGB010000015">
    <property type="protein sequence ID" value="KAF6321956.1"/>
    <property type="molecule type" value="Genomic_DNA"/>
</dbReference>
<feature type="transmembrane region" description="Helical" evidence="2">
    <location>
        <begin position="31"/>
        <end position="49"/>
    </location>
</feature>
<keyword evidence="2" id="KW-0472">Membrane</keyword>
<keyword evidence="2" id="KW-0812">Transmembrane</keyword>
<dbReference type="GO" id="GO:0016020">
    <property type="term" value="C:membrane"/>
    <property type="evidence" value="ECO:0007669"/>
    <property type="project" value="UniProtKB-SubCell"/>
</dbReference>
<feature type="transmembrane region" description="Helical" evidence="2">
    <location>
        <begin position="70"/>
        <end position="88"/>
    </location>
</feature>
<sequence>MLEKFCNSTFWNSSLLDSPEADLPLCFEQTVLVWIPLGFLWLLAPWQLLHVYRSRTKRSSITKLYLAKQVLVGLLLILAAIELAFVLIEDSGQGTVPAVRYTNPSLYLGTWLLVLLIQHSRRWCVQKDSWFLSLFWILSILCGTFQFQTLIRMLLKGDNSSLAYSCLFFICYAFQILILVLSAFSEKGSSNHCSERLQEASDARRCLGCG</sequence>
<evidence type="ECO:0000256" key="1">
    <source>
        <dbReference type="ARBA" id="ARBA00004141"/>
    </source>
</evidence>
<comment type="subcellular location">
    <subcellularLocation>
        <location evidence="1">Membrane</location>
        <topology evidence="1">Multi-pass membrane protein</topology>
    </subcellularLocation>
</comment>